<dbReference type="Proteomes" id="UP001595914">
    <property type="component" value="Unassembled WGS sequence"/>
</dbReference>
<evidence type="ECO:0000313" key="2">
    <source>
        <dbReference type="EMBL" id="MFC4602983.1"/>
    </source>
</evidence>
<sequence length="165" mass="17397">MTGRKGWSWRGAAVALTAAAVVTWLGAVVAADIRRAPDANCIAVDSSLMDVIASRPAADPVEPLEAVAVHDPWTRSKGSVPFDNYYAITMQFRRSDGSIDHGVWGLGSDSPLPVGPALTVVAGSAPLVSVDSSARQSTVWPDTEMSFPEDANSVKKSRQCLESVS</sequence>
<reference evidence="3" key="1">
    <citation type="journal article" date="2019" name="Int. J. Syst. Evol. Microbiol.">
        <title>The Global Catalogue of Microorganisms (GCM) 10K type strain sequencing project: providing services to taxonomists for standard genome sequencing and annotation.</title>
        <authorList>
            <consortium name="The Broad Institute Genomics Platform"/>
            <consortium name="The Broad Institute Genome Sequencing Center for Infectious Disease"/>
            <person name="Wu L."/>
            <person name="Ma J."/>
        </authorList>
    </citation>
    <scope>NUCLEOTIDE SEQUENCE [LARGE SCALE GENOMIC DNA]</scope>
    <source>
        <strain evidence="3">CCUG 54520</strain>
    </source>
</reference>
<feature type="region of interest" description="Disordered" evidence="1">
    <location>
        <begin position="143"/>
        <end position="165"/>
    </location>
</feature>
<protein>
    <submittedName>
        <fullName evidence="2">Uncharacterized protein</fullName>
    </submittedName>
</protein>
<name>A0ABV9FNV9_9NOCA</name>
<evidence type="ECO:0000313" key="3">
    <source>
        <dbReference type="Proteomes" id="UP001595914"/>
    </source>
</evidence>
<dbReference type="EMBL" id="JBHSFO010000002">
    <property type="protein sequence ID" value="MFC4602983.1"/>
    <property type="molecule type" value="Genomic_DNA"/>
</dbReference>
<organism evidence="2 3">
    <name type="scientific">Rhodococcus kronopolitis</name>
    <dbReference type="NCBI Taxonomy" id="1460226"/>
    <lineage>
        <taxon>Bacteria</taxon>
        <taxon>Bacillati</taxon>
        <taxon>Actinomycetota</taxon>
        <taxon>Actinomycetes</taxon>
        <taxon>Mycobacteriales</taxon>
        <taxon>Nocardiaceae</taxon>
        <taxon>Rhodococcus</taxon>
    </lineage>
</organism>
<proteinExistence type="predicted"/>
<accession>A0ABV9FNV9</accession>
<dbReference type="RefSeq" id="WP_378414604.1">
    <property type="nucleotide sequence ID" value="NZ_JBHSFO010000002.1"/>
</dbReference>
<keyword evidence="3" id="KW-1185">Reference proteome</keyword>
<comment type="caution">
    <text evidence="2">The sequence shown here is derived from an EMBL/GenBank/DDBJ whole genome shotgun (WGS) entry which is preliminary data.</text>
</comment>
<evidence type="ECO:0000256" key="1">
    <source>
        <dbReference type="SAM" id="MobiDB-lite"/>
    </source>
</evidence>
<gene>
    <name evidence="2" type="ORF">ACFO6S_04705</name>
</gene>